<dbReference type="STRING" id="1914963.AWW67_12890"/>
<dbReference type="InterPro" id="IPR001041">
    <property type="entry name" value="2Fe-2S_ferredoxin-type"/>
</dbReference>
<comment type="cofactor">
    <cofactor evidence="8">
        <name>[2Fe-2S] cluster</name>
        <dbReference type="ChEBI" id="CHEBI:190135"/>
    </cofactor>
</comment>
<evidence type="ECO:0000259" key="9">
    <source>
        <dbReference type="PROSITE" id="PS51085"/>
    </source>
</evidence>
<dbReference type="AlphaFoldDB" id="A0A150XKM9"/>
<reference evidence="10 11" key="1">
    <citation type="submission" date="2016-01" db="EMBL/GenBank/DDBJ databases">
        <title>Genome sequencing of Roseivirga seohaensis SW-152.</title>
        <authorList>
            <person name="Selvaratnam C."/>
            <person name="Thevarajoo S."/>
            <person name="Goh K.M."/>
            <person name="Ee R."/>
            <person name="Chan K.-G."/>
            <person name="Chong C.S."/>
        </authorList>
    </citation>
    <scope>NUCLEOTIDE SEQUENCE [LARGE SCALE GENOMIC DNA]</scope>
    <source>
        <strain evidence="10 11">SW-152</strain>
    </source>
</reference>
<sequence>MEKTIKKAEVHLKGLKEGTIQLEVSESQTILTSGLEKGLELPHSCKQALCGKCAAKLLEGEVYMKANYALNEDELKECSVLLCQSLPMSECIVLAYT</sequence>
<dbReference type="SUPFAM" id="SSF54292">
    <property type="entry name" value="2Fe-2S ferredoxin-like"/>
    <property type="match status" value="1"/>
</dbReference>
<evidence type="ECO:0000256" key="1">
    <source>
        <dbReference type="ARBA" id="ARBA00007874"/>
    </source>
</evidence>
<evidence type="ECO:0000313" key="10">
    <source>
        <dbReference type="EMBL" id="KYG79270.1"/>
    </source>
</evidence>
<dbReference type="GO" id="GO:0051537">
    <property type="term" value="F:2 iron, 2 sulfur cluster binding"/>
    <property type="evidence" value="ECO:0007669"/>
    <property type="project" value="UniProtKB-KW"/>
</dbReference>
<proteinExistence type="inferred from homology"/>
<evidence type="ECO:0000313" key="11">
    <source>
        <dbReference type="Proteomes" id="UP000075663"/>
    </source>
</evidence>
<keyword evidence="3" id="KW-0001">2Fe-2S</keyword>
<evidence type="ECO:0000256" key="3">
    <source>
        <dbReference type="ARBA" id="ARBA00022714"/>
    </source>
</evidence>
<keyword evidence="6" id="KW-0408">Iron</keyword>
<evidence type="ECO:0000256" key="2">
    <source>
        <dbReference type="ARBA" id="ARBA00022448"/>
    </source>
</evidence>
<dbReference type="PROSITE" id="PS51085">
    <property type="entry name" value="2FE2S_FER_2"/>
    <property type="match status" value="1"/>
</dbReference>
<keyword evidence="7" id="KW-0411">Iron-sulfur</keyword>
<dbReference type="Pfam" id="PF00111">
    <property type="entry name" value="Fer2"/>
    <property type="match status" value="1"/>
</dbReference>
<dbReference type="Proteomes" id="UP000075663">
    <property type="component" value="Unassembled WGS sequence"/>
</dbReference>
<dbReference type="PANTHER" id="PTHR43112">
    <property type="entry name" value="FERREDOXIN"/>
    <property type="match status" value="1"/>
</dbReference>
<accession>A0A150XKM9</accession>
<feature type="domain" description="2Fe-2S ferredoxin-type" evidence="9">
    <location>
        <begin position="6"/>
        <end position="97"/>
    </location>
</feature>
<evidence type="ECO:0000256" key="5">
    <source>
        <dbReference type="ARBA" id="ARBA00022982"/>
    </source>
</evidence>
<keyword evidence="2" id="KW-0813">Transport</keyword>
<name>A0A150XKM9_9BACT</name>
<dbReference type="GO" id="GO:0046872">
    <property type="term" value="F:metal ion binding"/>
    <property type="evidence" value="ECO:0007669"/>
    <property type="project" value="UniProtKB-KW"/>
</dbReference>
<organism evidence="10 11">
    <name type="scientific">Roseivirga seohaensis</name>
    <dbReference type="NCBI Taxonomy" id="1914963"/>
    <lineage>
        <taxon>Bacteria</taxon>
        <taxon>Pseudomonadati</taxon>
        <taxon>Bacteroidota</taxon>
        <taxon>Cytophagia</taxon>
        <taxon>Cytophagales</taxon>
        <taxon>Roseivirgaceae</taxon>
        <taxon>Roseivirga</taxon>
    </lineage>
</organism>
<evidence type="ECO:0000256" key="6">
    <source>
        <dbReference type="ARBA" id="ARBA00023004"/>
    </source>
</evidence>
<dbReference type="Gene3D" id="3.10.20.30">
    <property type="match status" value="1"/>
</dbReference>
<dbReference type="PANTHER" id="PTHR43112:SF3">
    <property type="entry name" value="FERREDOXIN-2, CHLOROPLASTIC"/>
    <property type="match status" value="1"/>
</dbReference>
<gene>
    <name evidence="10" type="ORF">AWW67_12890</name>
</gene>
<dbReference type="InterPro" id="IPR036010">
    <property type="entry name" value="2Fe-2S_ferredoxin-like_sf"/>
</dbReference>
<evidence type="ECO:0000256" key="4">
    <source>
        <dbReference type="ARBA" id="ARBA00022723"/>
    </source>
</evidence>
<dbReference type="InterPro" id="IPR012675">
    <property type="entry name" value="Beta-grasp_dom_sf"/>
</dbReference>
<dbReference type="CDD" id="cd00207">
    <property type="entry name" value="fer2"/>
    <property type="match status" value="1"/>
</dbReference>
<dbReference type="EMBL" id="LRPB01000049">
    <property type="protein sequence ID" value="KYG79270.1"/>
    <property type="molecule type" value="Genomic_DNA"/>
</dbReference>
<evidence type="ECO:0000256" key="7">
    <source>
        <dbReference type="ARBA" id="ARBA00023014"/>
    </source>
</evidence>
<evidence type="ECO:0000256" key="8">
    <source>
        <dbReference type="ARBA" id="ARBA00034078"/>
    </source>
</evidence>
<dbReference type="RefSeq" id="WP_062303346.1">
    <property type="nucleotide sequence ID" value="NZ_LRPB01000049.1"/>
</dbReference>
<comment type="similarity">
    <text evidence="1">Belongs to the 2Fe2S plant-type ferredoxin family.</text>
</comment>
<comment type="caution">
    <text evidence="10">The sequence shown here is derived from an EMBL/GenBank/DDBJ whole genome shotgun (WGS) entry which is preliminary data.</text>
</comment>
<keyword evidence="4" id="KW-0479">Metal-binding</keyword>
<protein>
    <recommendedName>
        <fullName evidence="9">2Fe-2S ferredoxin-type domain-containing protein</fullName>
    </recommendedName>
</protein>
<keyword evidence="5" id="KW-0249">Electron transport</keyword>